<keyword evidence="2" id="KW-1185">Reference proteome</keyword>
<sequence>MGTIALIAGLLYVPYYLFFVVRRTSFFCGKTRFRSFLQDNCGQFLDGFFWVPFWCISSNVQSLFAMLIQDNQPELPYRRQLKYLSDGGLVALDWLNEDCEPPVVLCLTGLTGDSQAFYLKTLLPMLSGMKCPCVVLNNRGQGGLPLLNHRMAYVLGIDDVTEVVAEIKKRYPEGRILAVGYSLGGTQLGHYLRQKGDEAQIDAGVSLSIPFHLPTTNMNLNGWSTNYLLNMYLARSLVQRFKQYCPVLVSSGIVDIKHLFRSRTLVEIDKQLTVPVYGFKSTSDYYEKGSLKGKLSTIRRPLVFLLSSDDVFGSEETIPTTEIEDNPWLAAIVTPRGGHVGFLDGLLWPKPPFFSERFVAAYLKALLQLCRKPGGTAHLAQLGTPCTS</sequence>
<protein>
    <submittedName>
        <fullName evidence="1">Uncharacterized protein</fullName>
    </submittedName>
</protein>
<comment type="caution">
    <text evidence="1">The sequence shown here is derived from an EMBL/GenBank/DDBJ whole genome shotgun (WGS) entry which is preliminary data.</text>
</comment>
<gene>
    <name evidence="1" type="ORF">HPB47_028362</name>
</gene>
<reference evidence="1 2" key="1">
    <citation type="journal article" date="2020" name="Cell">
        <title>Large-Scale Comparative Analyses of Tick Genomes Elucidate Their Genetic Diversity and Vector Capacities.</title>
        <authorList>
            <consortium name="Tick Genome and Microbiome Consortium (TIGMIC)"/>
            <person name="Jia N."/>
            <person name="Wang J."/>
            <person name="Shi W."/>
            <person name="Du L."/>
            <person name="Sun Y."/>
            <person name="Zhan W."/>
            <person name="Jiang J.F."/>
            <person name="Wang Q."/>
            <person name="Zhang B."/>
            <person name="Ji P."/>
            <person name="Bell-Sakyi L."/>
            <person name="Cui X.M."/>
            <person name="Yuan T.T."/>
            <person name="Jiang B.G."/>
            <person name="Yang W.F."/>
            <person name="Lam T.T."/>
            <person name="Chang Q.C."/>
            <person name="Ding S.J."/>
            <person name="Wang X.J."/>
            <person name="Zhu J.G."/>
            <person name="Ruan X.D."/>
            <person name="Zhao L."/>
            <person name="Wei J.T."/>
            <person name="Ye R.Z."/>
            <person name="Que T.C."/>
            <person name="Du C.H."/>
            <person name="Zhou Y.H."/>
            <person name="Cheng J.X."/>
            <person name="Dai P.F."/>
            <person name="Guo W.B."/>
            <person name="Han X.H."/>
            <person name="Huang E.J."/>
            <person name="Li L.F."/>
            <person name="Wei W."/>
            <person name="Gao Y.C."/>
            <person name="Liu J.Z."/>
            <person name="Shao H.Z."/>
            <person name="Wang X."/>
            <person name="Wang C.C."/>
            <person name="Yang T.C."/>
            <person name="Huo Q.B."/>
            <person name="Li W."/>
            <person name="Chen H.Y."/>
            <person name="Chen S.E."/>
            <person name="Zhou L.G."/>
            <person name="Ni X.B."/>
            <person name="Tian J.H."/>
            <person name="Sheng Y."/>
            <person name="Liu T."/>
            <person name="Pan Y.S."/>
            <person name="Xia L.Y."/>
            <person name="Li J."/>
            <person name="Zhao F."/>
            <person name="Cao W.C."/>
        </authorList>
    </citation>
    <scope>NUCLEOTIDE SEQUENCE [LARGE SCALE GENOMIC DNA]</scope>
    <source>
        <strain evidence="1">Iper-2018</strain>
    </source>
</reference>
<organism evidence="1 2">
    <name type="scientific">Ixodes persulcatus</name>
    <name type="common">Taiga tick</name>
    <dbReference type="NCBI Taxonomy" id="34615"/>
    <lineage>
        <taxon>Eukaryota</taxon>
        <taxon>Metazoa</taxon>
        <taxon>Ecdysozoa</taxon>
        <taxon>Arthropoda</taxon>
        <taxon>Chelicerata</taxon>
        <taxon>Arachnida</taxon>
        <taxon>Acari</taxon>
        <taxon>Parasitiformes</taxon>
        <taxon>Ixodida</taxon>
        <taxon>Ixodoidea</taxon>
        <taxon>Ixodidae</taxon>
        <taxon>Ixodinae</taxon>
        <taxon>Ixodes</taxon>
    </lineage>
</organism>
<evidence type="ECO:0000313" key="2">
    <source>
        <dbReference type="Proteomes" id="UP000805193"/>
    </source>
</evidence>
<dbReference type="EMBL" id="JABSTQ010009975">
    <property type="protein sequence ID" value="KAG0424425.1"/>
    <property type="molecule type" value="Genomic_DNA"/>
</dbReference>
<dbReference type="Proteomes" id="UP000805193">
    <property type="component" value="Unassembled WGS sequence"/>
</dbReference>
<accession>A0AC60PTS1</accession>
<evidence type="ECO:0000313" key="1">
    <source>
        <dbReference type="EMBL" id="KAG0424425.1"/>
    </source>
</evidence>
<proteinExistence type="predicted"/>
<name>A0AC60PTS1_IXOPE</name>